<proteinExistence type="predicted"/>
<evidence type="ECO:0000256" key="1">
    <source>
        <dbReference type="SAM" id="SignalP"/>
    </source>
</evidence>
<sequence>MSNILSLTLTLLLFVSLLPFCHPARFVVNRTKIFYCYASKGDHVPKDLRFCKMAWRVGVNQMISCEQCDYEFCNASGG</sequence>
<dbReference type="Proteomes" id="UP000079169">
    <property type="component" value="Unplaced"/>
</dbReference>
<protein>
    <submittedName>
        <fullName evidence="3">Uncharacterized protein LOC103505626 isoform X2</fullName>
    </submittedName>
</protein>
<organism evidence="2 3">
    <name type="scientific">Diaphorina citri</name>
    <name type="common">Asian citrus psyllid</name>
    <dbReference type="NCBI Taxonomy" id="121845"/>
    <lineage>
        <taxon>Eukaryota</taxon>
        <taxon>Metazoa</taxon>
        <taxon>Ecdysozoa</taxon>
        <taxon>Arthropoda</taxon>
        <taxon>Hexapoda</taxon>
        <taxon>Insecta</taxon>
        <taxon>Pterygota</taxon>
        <taxon>Neoptera</taxon>
        <taxon>Paraneoptera</taxon>
        <taxon>Hemiptera</taxon>
        <taxon>Sternorrhyncha</taxon>
        <taxon>Psylloidea</taxon>
        <taxon>Psyllidae</taxon>
        <taxon>Diaphorininae</taxon>
        <taxon>Diaphorina</taxon>
    </lineage>
</organism>
<keyword evidence="2" id="KW-1185">Reference proteome</keyword>
<keyword evidence="1" id="KW-0732">Signal</keyword>
<evidence type="ECO:0000313" key="2">
    <source>
        <dbReference type="Proteomes" id="UP000079169"/>
    </source>
</evidence>
<dbReference type="AlphaFoldDB" id="A0A1S3CUW8"/>
<evidence type="ECO:0000313" key="3">
    <source>
        <dbReference type="RefSeq" id="XP_008468201.1"/>
    </source>
</evidence>
<dbReference type="RefSeq" id="XP_008468201.1">
    <property type="nucleotide sequence ID" value="XM_008469979.2"/>
</dbReference>
<gene>
    <name evidence="3" type="primary">LOC103505626</name>
</gene>
<feature type="signal peptide" evidence="1">
    <location>
        <begin position="1"/>
        <end position="23"/>
    </location>
</feature>
<feature type="chain" id="PRO_5010164435" evidence="1">
    <location>
        <begin position="24"/>
        <end position="78"/>
    </location>
</feature>
<accession>A0A1S3CUW8</accession>
<dbReference type="GeneID" id="103505626"/>
<reference evidence="3" key="1">
    <citation type="submission" date="2025-08" db="UniProtKB">
        <authorList>
            <consortium name="RefSeq"/>
        </authorList>
    </citation>
    <scope>IDENTIFICATION</scope>
</reference>
<name>A0A1S3CUW8_DIACI</name>